<reference evidence="2 3" key="1">
    <citation type="submission" date="2020-08" db="EMBL/GenBank/DDBJ databases">
        <title>Genome sequence of Diaphorobacter ruginosibacter DSM 27467T.</title>
        <authorList>
            <person name="Hyun D.-W."/>
            <person name="Bae J.-W."/>
        </authorList>
    </citation>
    <scope>NUCLEOTIDE SEQUENCE [LARGE SCALE GENOMIC DNA]</scope>
    <source>
        <strain evidence="2 3">DSM 27467</strain>
    </source>
</reference>
<dbReference type="RefSeq" id="WP_187598550.1">
    <property type="nucleotide sequence ID" value="NZ_CP060714.1"/>
</dbReference>
<organism evidence="2 3">
    <name type="scientific">Diaphorobacter ruginosibacter</name>
    <dbReference type="NCBI Taxonomy" id="1715720"/>
    <lineage>
        <taxon>Bacteria</taxon>
        <taxon>Pseudomonadati</taxon>
        <taxon>Pseudomonadota</taxon>
        <taxon>Betaproteobacteria</taxon>
        <taxon>Burkholderiales</taxon>
        <taxon>Comamonadaceae</taxon>
        <taxon>Diaphorobacter</taxon>
    </lineage>
</organism>
<dbReference type="KEGG" id="drg:H9K76_05430"/>
<evidence type="ECO:0000313" key="2">
    <source>
        <dbReference type="EMBL" id="QNN58288.1"/>
    </source>
</evidence>
<dbReference type="Proteomes" id="UP000515811">
    <property type="component" value="Chromosome"/>
</dbReference>
<dbReference type="SMART" id="SM00332">
    <property type="entry name" value="PP2Cc"/>
    <property type="match status" value="1"/>
</dbReference>
<dbReference type="Gene3D" id="3.60.40.10">
    <property type="entry name" value="PPM-type phosphatase domain"/>
    <property type="match status" value="1"/>
</dbReference>
<dbReference type="SMART" id="SM00331">
    <property type="entry name" value="PP2C_SIG"/>
    <property type="match status" value="1"/>
</dbReference>
<feature type="domain" description="PPM-type phosphatase" evidence="1">
    <location>
        <begin position="2"/>
        <end position="238"/>
    </location>
</feature>
<accession>A0A7G9RRR3</accession>
<name>A0A7G9RRR3_9BURK</name>
<dbReference type="EMBL" id="CP060714">
    <property type="protein sequence ID" value="QNN58288.1"/>
    <property type="molecule type" value="Genomic_DNA"/>
</dbReference>
<dbReference type="SUPFAM" id="SSF81606">
    <property type="entry name" value="PP2C-like"/>
    <property type="match status" value="1"/>
</dbReference>
<sequence length="306" mass="33756">MKFSVFQISRRGGREKNEDRMGYCYTREAGLFVLADGMGGHPDGEVAAQIAIQTVSALFQREAKPALADVPAFLTSALLAAHHQILRYTSDRSLGDSPRTTLVAAVVQDGRAQWIHCGDSRLYMVRDGQMLMRTRDHSYMELRNASFQGLENINRNVLFTCLGSPSKPVFDVSDPMLLEQGDRILLCSDGLWGALDDDKISAELGRHTVSEAVPNLVEDALREAGSSSDNVTVVAMEWEMPDQFASTMGISTDDIQEDVFASTIQASLLDNSSFPEDVDELDDEAIERSIAEINEAIRRTSAARKF</sequence>
<proteinExistence type="predicted"/>
<dbReference type="InterPro" id="IPR036457">
    <property type="entry name" value="PPM-type-like_dom_sf"/>
</dbReference>
<gene>
    <name evidence="2" type="ORF">H9K76_05430</name>
</gene>
<keyword evidence="3" id="KW-1185">Reference proteome</keyword>
<dbReference type="InterPro" id="IPR001932">
    <property type="entry name" value="PPM-type_phosphatase-like_dom"/>
</dbReference>
<evidence type="ECO:0000313" key="3">
    <source>
        <dbReference type="Proteomes" id="UP000515811"/>
    </source>
</evidence>
<dbReference type="Pfam" id="PF13672">
    <property type="entry name" value="PP2C_2"/>
    <property type="match status" value="1"/>
</dbReference>
<protein>
    <submittedName>
        <fullName evidence="2">Serine/threonine-protein phosphatase</fullName>
    </submittedName>
</protein>
<dbReference type="AlphaFoldDB" id="A0A7G9RRR3"/>
<dbReference type="PROSITE" id="PS51746">
    <property type="entry name" value="PPM_2"/>
    <property type="match status" value="1"/>
</dbReference>
<evidence type="ECO:0000259" key="1">
    <source>
        <dbReference type="PROSITE" id="PS51746"/>
    </source>
</evidence>
<dbReference type="CDD" id="cd00143">
    <property type="entry name" value="PP2Cc"/>
    <property type="match status" value="1"/>
</dbReference>